<keyword evidence="2" id="KW-1185">Reference proteome</keyword>
<proteinExistence type="predicted"/>
<name>A0A371P1A7_9ACTN</name>
<gene>
    <name evidence="1" type="ORF">DX116_10725</name>
</gene>
<protein>
    <submittedName>
        <fullName evidence="1">Uncharacterized protein</fullName>
    </submittedName>
</protein>
<evidence type="ECO:0000313" key="1">
    <source>
        <dbReference type="EMBL" id="REK69671.1"/>
    </source>
</evidence>
<reference evidence="1 2" key="1">
    <citation type="submission" date="2018-08" db="EMBL/GenBank/DDBJ databases">
        <title>Aeromicrobium sp. M2KJ-4, whole genome shotgun sequence.</title>
        <authorList>
            <person name="Tuo L."/>
        </authorList>
    </citation>
    <scope>NUCLEOTIDE SEQUENCE [LARGE SCALE GENOMIC DNA]</scope>
    <source>
        <strain evidence="1 2">M2KJ-4</strain>
    </source>
</reference>
<dbReference type="AlphaFoldDB" id="A0A371P1A7"/>
<dbReference type="EMBL" id="QUBR01000002">
    <property type="protein sequence ID" value="REK69671.1"/>
    <property type="molecule type" value="Genomic_DNA"/>
</dbReference>
<evidence type="ECO:0000313" key="2">
    <source>
        <dbReference type="Proteomes" id="UP000265581"/>
    </source>
</evidence>
<accession>A0A371P1A7</accession>
<sequence>MPYRRDVPTEDPTPADRLLDAQVAFHLARLTGVELEATVARVVSALLDTAGRRQLADLADADAVKAVVTRALTDVPASPAVAAFVELGRDLVLAGPPEPFALSDVVDRAEVERLLDETLALTPALERALERLTASPLVGATATRFMGRIVGEAIAANQAVADKVPGLGSLLSLGTRAAAGMVGAADKQLDGLLADTAGKGGTLAVRRLNRIIVDTLRDPTTRDAVLQVWDLAAAEQLRGLGDDADVEQLAGVVDAAHDLVASVLRAPQVVALGHAVVDGFFEAFGGYTPLELLHELGLDRDDLVADAVRFAPGAVGALLESGELERLLRAELAPFYESDEVSRILDAPERPHR</sequence>
<dbReference type="Proteomes" id="UP000265581">
    <property type="component" value="Unassembled WGS sequence"/>
</dbReference>
<comment type="caution">
    <text evidence="1">The sequence shown here is derived from an EMBL/GenBank/DDBJ whole genome shotgun (WGS) entry which is preliminary data.</text>
</comment>
<organism evidence="1 2">
    <name type="scientific">Aeromicrobium endophyticum</name>
    <dbReference type="NCBI Taxonomy" id="2292704"/>
    <lineage>
        <taxon>Bacteria</taxon>
        <taxon>Bacillati</taxon>
        <taxon>Actinomycetota</taxon>
        <taxon>Actinomycetes</taxon>
        <taxon>Propionibacteriales</taxon>
        <taxon>Nocardioidaceae</taxon>
        <taxon>Aeromicrobium</taxon>
    </lineage>
</organism>